<gene>
    <name evidence="5" type="ORF">EC580_11290</name>
</gene>
<dbReference type="PANTHER" id="PTHR31956">
    <property type="entry name" value="NON-SPECIFIC PHOSPHOLIPASE C4-RELATED"/>
    <property type="match status" value="1"/>
</dbReference>
<comment type="caution">
    <text evidence="5">The sequence shown here is derived from an EMBL/GenBank/DDBJ whole genome shotgun (WGS) entry which is preliminary data.</text>
</comment>
<dbReference type="PROSITE" id="PS51318">
    <property type="entry name" value="TAT"/>
    <property type="match status" value="1"/>
</dbReference>
<dbReference type="Gene3D" id="3.40.720.10">
    <property type="entry name" value="Alkaline Phosphatase, subunit A"/>
    <property type="match status" value="2"/>
</dbReference>
<protein>
    <recommendedName>
        <fullName evidence="2">phospholipase C</fullName>
        <ecNumber evidence="2">3.1.4.3</ecNumber>
    </recommendedName>
</protein>
<dbReference type="RefSeq" id="WP_123105101.1">
    <property type="nucleotide sequence ID" value="NZ_CP127527.1"/>
</dbReference>
<dbReference type="PANTHER" id="PTHR31956:SF1">
    <property type="entry name" value="NON-SPECIFIC PHOSPHOLIPASE C1"/>
    <property type="match status" value="1"/>
</dbReference>
<dbReference type="OrthoDB" id="9770871at2"/>
<dbReference type="EMBL" id="RIZI01000185">
    <property type="protein sequence ID" value="RNF59469.1"/>
    <property type="molecule type" value="Genomic_DNA"/>
</dbReference>
<dbReference type="InterPro" id="IPR017767">
    <property type="entry name" value="PC-PLC"/>
</dbReference>
<dbReference type="AlphaFoldDB" id="A0A3M8QT69"/>
<dbReference type="NCBIfam" id="TIGR03396">
    <property type="entry name" value="PC_PLC"/>
    <property type="match status" value="1"/>
</dbReference>
<dbReference type="InterPro" id="IPR007312">
    <property type="entry name" value="Phosphoesterase"/>
</dbReference>
<evidence type="ECO:0000256" key="3">
    <source>
        <dbReference type="ARBA" id="ARBA00022801"/>
    </source>
</evidence>
<evidence type="ECO:0000313" key="5">
    <source>
        <dbReference type="EMBL" id="RNF59469.1"/>
    </source>
</evidence>
<dbReference type="GO" id="GO:0034480">
    <property type="term" value="F:phosphatidylcholine phospholipase C activity"/>
    <property type="evidence" value="ECO:0007669"/>
    <property type="project" value="UniProtKB-EC"/>
</dbReference>
<dbReference type="Pfam" id="PF05506">
    <property type="entry name" value="PLipase_C_C"/>
    <property type="match status" value="2"/>
</dbReference>
<comment type="similarity">
    <text evidence="1">Belongs to the bacterial phospholipase C family.</text>
</comment>
<proteinExistence type="inferred from homology"/>
<evidence type="ECO:0000256" key="1">
    <source>
        <dbReference type="ARBA" id="ARBA00009717"/>
    </source>
</evidence>
<dbReference type="GO" id="GO:0016042">
    <property type="term" value="P:lipid catabolic process"/>
    <property type="evidence" value="ECO:0007669"/>
    <property type="project" value="InterPro"/>
</dbReference>
<keyword evidence="3" id="KW-0378">Hydrolase</keyword>
<sequence>MKRREFLKTLGGGASLTAFLGGSVARAAMLPALSRSGTLEDVEHIVVFMQENRSFDHYFGHLSGVRGYNDRFPLPLPDGKPIWFQGRMDDPARWILPFHLDTQKSSAQLIQDLDHSWASQHGAIAGGLMNAWPLNKTNLTMGYFQREDIPFHYALADAFTICDHYFTSIAGPTEPNRCMLFSGSIDPEGENGGPLIDDANYWPGNGPNAFHKTKPFTWPTYAERLQAAGITWKVYQEQLHTINHDPMTGCYGDNALLYFKRFVDAPKSSELYRRAVTEGGVKTLRDDVLHDRLPQVSWIVTPAGYSEHPSYPPAYGAIYIARVLDALTSNPKVWGNTVLLLDYDENDGFFDHVPPPQPPTPVRPGKSTVSTAGEVHDQINSDWPVLYSPDQLPYGLGPRVPMIAISPWSKGGYVCAEVFDHTSVIRFIEKRFGVSEPNITPWRRAVCGDLMSAFDFSRPDERSVSLPSTVQYVATVHHESTLPAPEVPEEQAVSIIPQESGLRRRRPLPYDTRMRLEAIPTGVRLRLQNPAPIGVVCAAYWHDSHQLPHHYTVGAHTHLEDEIPLPMGQRLAMSVYGPNGFLRRISGQGASNLLLDSEGENDGSLRLILRNRGGEPIDLRIEDRSYGEPTHRLQLASGETRRISWPGARGRHWYDLELSTASHSWRLAGHVEDGNESWSDPADIAPALT</sequence>
<accession>A0A3M8QT69</accession>
<dbReference type="CDD" id="cd16014">
    <property type="entry name" value="PLC"/>
    <property type="match status" value="1"/>
</dbReference>
<feature type="domain" description="Bacterial phospholipase C C-terminal" evidence="4">
    <location>
        <begin position="506"/>
        <end position="588"/>
    </location>
</feature>
<evidence type="ECO:0000259" key="4">
    <source>
        <dbReference type="Pfam" id="PF05506"/>
    </source>
</evidence>
<reference evidence="5" key="1">
    <citation type="submission" date="2018-10" db="EMBL/GenBank/DDBJ databases">
        <title>Acidithiobacillus sulfuriphilus sp. nov.: an extremely acidophilic sulfur-oxidizing chemolithotroph isolated from a neutral pH environment.</title>
        <authorList>
            <person name="Falagan C."/>
            <person name="Moya-Beltran A."/>
            <person name="Quatrini R."/>
            <person name="Johnson D.B."/>
        </authorList>
    </citation>
    <scope>NUCLEOTIDE SEQUENCE [LARGE SCALE GENOMIC DNA]</scope>
    <source>
        <strain evidence="5">CJ-2</strain>
    </source>
</reference>
<feature type="domain" description="Bacterial phospholipase C C-terminal" evidence="4">
    <location>
        <begin position="603"/>
        <end position="670"/>
    </location>
</feature>
<dbReference type="InterPro" id="IPR017850">
    <property type="entry name" value="Alkaline_phosphatase_core_sf"/>
</dbReference>
<organism evidence="5">
    <name type="scientific">Acidithiobacillus sulfuriphilus</name>
    <dbReference type="NCBI Taxonomy" id="1867749"/>
    <lineage>
        <taxon>Bacteria</taxon>
        <taxon>Pseudomonadati</taxon>
        <taxon>Pseudomonadota</taxon>
        <taxon>Acidithiobacillia</taxon>
        <taxon>Acidithiobacillales</taxon>
        <taxon>Acidithiobacillaceae</taxon>
        <taxon>Acidithiobacillus</taxon>
    </lineage>
</organism>
<dbReference type="Pfam" id="PF04185">
    <property type="entry name" value="Phosphoesterase"/>
    <property type="match status" value="1"/>
</dbReference>
<evidence type="ECO:0000256" key="2">
    <source>
        <dbReference type="ARBA" id="ARBA00012018"/>
    </source>
</evidence>
<dbReference type="InterPro" id="IPR006311">
    <property type="entry name" value="TAT_signal"/>
</dbReference>
<dbReference type="InterPro" id="IPR008475">
    <property type="entry name" value="PLipase_C_C"/>
</dbReference>
<name>A0A3M8QT69_9PROT</name>
<dbReference type="EC" id="3.1.4.3" evidence="2"/>